<evidence type="ECO:0000256" key="1">
    <source>
        <dbReference type="ARBA" id="ARBA00004418"/>
    </source>
</evidence>
<protein>
    <recommendedName>
        <fullName evidence="5">Osmotically-inducible protein Y</fullName>
    </recommendedName>
</protein>
<dbReference type="EMBL" id="LT607413">
    <property type="protein sequence ID" value="SCF08923.1"/>
    <property type="molecule type" value="Genomic_DNA"/>
</dbReference>
<dbReference type="AlphaFoldDB" id="A0A1C4XKH1"/>
<dbReference type="SMART" id="SM00749">
    <property type="entry name" value="BON"/>
    <property type="match status" value="2"/>
</dbReference>
<dbReference type="PANTHER" id="PTHR34606:SF15">
    <property type="entry name" value="BON DOMAIN-CONTAINING PROTEIN"/>
    <property type="match status" value="1"/>
</dbReference>
<sequence length="223" mass="24439">MTTARRRPTDGQIQQDVSEELVWEPRVPSTGVGVTVHDGVVTLTGQVGSYAERWAAQRSAQRVRGVRAVADDLEVRLGADAERTDAEVALAAVRALEWDSYVPAERLDVTVANGWVMLRGQVEFGFQRRTAESELRRLRGVRGITNLVRVRPRGPSTGQELRQRIQRTLTRRAGTEGITVEVAGDAVLLAGTVRTLADRDEAERIAWSTPGVCVVRTEVSVSG</sequence>
<evidence type="ECO:0000256" key="4">
    <source>
        <dbReference type="ARBA" id="ARBA00022764"/>
    </source>
</evidence>
<comment type="subcellular location">
    <subcellularLocation>
        <location evidence="1">Periplasm</location>
    </subcellularLocation>
</comment>
<dbReference type="InParanoid" id="A0A1C4XKH1"/>
<keyword evidence="3" id="KW-0677">Repeat</keyword>
<evidence type="ECO:0000256" key="5">
    <source>
        <dbReference type="ARBA" id="ARBA00070588"/>
    </source>
</evidence>
<dbReference type="Gene3D" id="3.30.1340.30">
    <property type="match status" value="3"/>
</dbReference>
<dbReference type="Proteomes" id="UP000198253">
    <property type="component" value="Chromosome I"/>
</dbReference>
<dbReference type="GO" id="GO:0042597">
    <property type="term" value="C:periplasmic space"/>
    <property type="evidence" value="ECO:0007669"/>
    <property type="project" value="UniProtKB-SubCell"/>
</dbReference>
<dbReference type="RefSeq" id="WP_088982283.1">
    <property type="nucleotide sequence ID" value="NZ_LT607413.1"/>
</dbReference>
<gene>
    <name evidence="7" type="ORF">GA0070618_3133</name>
</gene>
<name>A0A1C4XKH1_MICEC</name>
<dbReference type="InterPro" id="IPR007055">
    <property type="entry name" value="BON_dom"/>
</dbReference>
<dbReference type="OrthoDB" id="870892at2"/>
<feature type="domain" description="BON" evidence="6">
    <location>
        <begin position="9"/>
        <end position="77"/>
    </location>
</feature>
<keyword evidence="2" id="KW-0732">Signal</keyword>
<reference evidence="8" key="1">
    <citation type="submission" date="2016-06" db="EMBL/GenBank/DDBJ databases">
        <authorList>
            <person name="Varghese N."/>
            <person name="Submissions Spin"/>
        </authorList>
    </citation>
    <scope>NUCLEOTIDE SEQUENCE [LARGE SCALE GENOMIC DNA]</scope>
    <source>
        <strain evidence="8">DSM 43816</strain>
    </source>
</reference>
<feature type="domain" description="BON" evidence="6">
    <location>
        <begin position="157"/>
        <end position="223"/>
    </location>
</feature>
<dbReference type="InterPro" id="IPR051686">
    <property type="entry name" value="Lipoprotein_DolP"/>
</dbReference>
<evidence type="ECO:0000256" key="2">
    <source>
        <dbReference type="ARBA" id="ARBA00022729"/>
    </source>
</evidence>
<dbReference type="Pfam" id="PF04972">
    <property type="entry name" value="BON"/>
    <property type="match status" value="3"/>
</dbReference>
<accession>A0A1C4XKH1</accession>
<dbReference type="PROSITE" id="PS50914">
    <property type="entry name" value="BON"/>
    <property type="match status" value="3"/>
</dbReference>
<evidence type="ECO:0000256" key="3">
    <source>
        <dbReference type="ARBA" id="ARBA00022737"/>
    </source>
</evidence>
<dbReference type="FunFam" id="3.30.1340.30:FF:000001">
    <property type="entry name" value="Molecular chaperone OsmY"/>
    <property type="match status" value="1"/>
</dbReference>
<evidence type="ECO:0000313" key="8">
    <source>
        <dbReference type="Proteomes" id="UP000198253"/>
    </source>
</evidence>
<evidence type="ECO:0000313" key="7">
    <source>
        <dbReference type="EMBL" id="SCF08923.1"/>
    </source>
</evidence>
<keyword evidence="4" id="KW-0574">Periplasm</keyword>
<organism evidence="7 8">
    <name type="scientific">Micromonospora echinospora</name>
    <name type="common">Micromonospora purpurea</name>
    <dbReference type="NCBI Taxonomy" id="1877"/>
    <lineage>
        <taxon>Bacteria</taxon>
        <taxon>Bacillati</taxon>
        <taxon>Actinomycetota</taxon>
        <taxon>Actinomycetes</taxon>
        <taxon>Micromonosporales</taxon>
        <taxon>Micromonosporaceae</taxon>
        <taxon>Micromonospora</taxon>
    </lineage>
</organism>
<feature type="domain" description="BON" evidence="6">
    <location>
        <begin position="84"/>
        <end position="152"/>
    </location>
</feature>
<keyword evidence="8" id="KW-1185">Reference proteome</keyword>
<dbReference type="PANTHER" id="PTHR34606">
    <property type="entry name" value="BON DOMAIN-CONTAINING PROTEIN"/>
    <property type="match status" value="1"/>
</dbReference>
<dbReference type="InterPro" id="IPR014004">
    <property type="entry name" value="Transpt-assoc_nodulatn_dom_bac"/>
</dbReference>
<proteinExistence type="predicted"/>
<evidence type="ECO:0000259" key="6">
    <source>
        <dbReference type="PROSITE" id="PS50914"/>
    </source>
</evidence>